<reference evidence="2" key="1">
    <citation type="submission" date="2022-04" db="EMBL/GenBank/DDBJ databases">
        <authorList>
            <person name="Forde T."/>
        </authorList>
    </citation>
    <scope>NUCLEOTIDE SEQUENCE</scope>
    <source>
        <strain evidence="2">A18Y016a</strain>
        <strain evidence="3">A18Y020d</strain>
    </source>
</reference>
<evidence type="ECO:0000313" key="5">
    <source>
        <dbReference type="Proteomes" id="UP001154111"/>
    </source>
</evidence>
<dbReference type="RefSeq" id="WP_254007143.1">
    <property type="nucleotide sequence ID" value="NZ_OW659477.1"/>
</dbReference>
<dbReference type="PANTHER" id="PTHR21530">
    <property type="entry name" value="PHEROMONE SHUTDOWN PROTEIN"/>
    <property type="match status" value="1"/>
</dbReference>
<dbReference type="AlphaFoldDB" id="A0AAU9VF49"/>
<keyword evidence="1" id="KW-0472">Membrane</keyword>
<accession>A0AAU9VF49</accession>
<dbReference type="InterPro" id="IPR002816">
    <property type="entry name" value="TraB/PrgY/GumN_fam"/>
</dbReference>
<evidence type="ECO:0000313" key="3">
    <source>
        <dbReference type="EMBL" id="CAH2760952.1"/>
    </source>
</evidence>
<feature type="transmembrane region" description="Helical" evidence="1">
    <location>
        <begin position="271"/>
        <end position="293"/>
    </location>
</feature>
<evidence type="ECO:0000256" key="1">
    <source>
        <dbReference type="SAM" id="Phobius"/>
    </source>
</evidence>
<dbReference type="NCBIfam" id="TIGR00261">
    <property type="entry name" value="traB"/>
    <property type="match status" value="1"/>
</dbReference>
<feature type="transmembrane region" description="Helical" evidence="1">
    <location>
        <begin position="299"/>
        <end position="318"/>
    </location>
</feature>
<proteinExistence type="predicted"/>
<feature type="transmembrane region" description="Helical" evidence="1">
    <location>
        <begin position="352"/>
        <end position="375"/>
    </location>
</feature>
<feature type="transmembrane region" description="Helical" evidence="1">
    <location>
        <begin position="241"/>
        <end position="259"/>
    </location>
</feature>
<dbReference type="PANTHER" id="PTHR21530:SF7">
    <property type="entry name" value="TRAB DOMAIN-CONTAINING PROTEIN"/>
    <property type="match status" value="1"/>
</dbReference>
<dbReference type="Proteomes" id="UP001154111">
    <property type="component" value="Chromosome"/>
</dbReference>
<gene>
    <name evidence="2" type="ORF">ERYAMS2_00447</name>
    <name evidence="3" type="ORF">ERYAMS_00157</name>
</gene>
<keyword evidence="4" id="KW-1185">Reference proteome</keyword>
<evidence type="ECO:0000313" key="2">
    <source>
        <dbReference type="EMBL" id="CAH2760944.1"/>
    </source>
</evidence>
<dbReference type="CDD" id="cd14726">
    <property type="entry name" value="TraB_PrgY-like"/>
    <property type="match status" value="1"/>
</dbReference>
<protein>
    <submittedName>
        <fullName evidence="2">TraB/GumN family protein</fullName>
    </submittedName>
</protein>
<dbReference type="InterPro" id="IPR005230">
    <property type="entry name" value="TraB_bac"/>
</dbReference>
<evidence type="ECO:0000313" key="4">
    <source>
        <dbReference type="Proteomes" id="UP001154095"/>
    </source>
</evidence>
<organism evidence="2 5">
    <name type="scientific">Erysipelothrix amsterdamensis</name>
    <dbReference type="NCBI Taxonomy" id="2929157"/>
    <lineage>
        <taxon>Bacteria</taxon>
        <taxon>Bacillati</taxon>
        <taxon>Bacillota</taxon>
        <taxon>Erysipelotrichia</taxon>
        <taxon>Erysipelotrichales</taxon>
        <taxon>Erysipelotrichaceae</taxon>
        <taxon>Erysipelothrix</taxon>
    </lineage>
</organism>
<dbReference type="EMBL" id="OW659477">
    <property type="protein sequence ID" value="CAH2760944.1"/>
    <property type="molecule type" value="Genomic_DNA"/>
</dbReference>
<dbReference type="EMBL" id="OW659496">
    <property type="protein sequence ID" value="CAH2760952.1"/>
    <property type="molecule type" value="Genomic_DNA"/>
</dbReference>
<keyword evidence="1" id="KW-1133">Transmembrane helix</keyword>
<dbReference type="Pfam" id="PF01963">
    <property type="entry name" value="TraB_PrgY_gumN"/>
    <property type="match status" value="1"/>
</dbReference>
<name>A0AAU9VF49_9FIRM</name>
<dbReference type="InterPro" id="IPR046345">
    <property type="entry name" value="TraB_PrgY-like"/>
</dbReference>
<dbReference type="Proteomes" id="UP001154095">
    <property type="component" value="Chromosome"/>
</dbReference>
<keyword evidence="1" id="KW-0812">Transmembrane</keyword>
<sequence length="380" mass="42400">MKTIKFKDKTLHFVSTAHVSKQSVLDVQQAIETIQPQAVCIELDDNRARNLMESDKYKEIDIKQIIKTKRVGAFIATLVLSSYQKKLADDLNTSVGQEMRQAIESAKDVDASVHYIDRDVQVTFKRIWGNLTFFKKISLLSTLLFSVFEDDNVSEADVENLKESDLLFEAVREMDEKLPAISKSLLHERNAYMAEKIKALPEQEIVIVVGAAHTEGLIESLNHEHSLYDLNQIPAKKRFNISGWIVPGVIIALLFALTLKNPHMALNDLIVWFALSGGLAVLGALLCLAHPLTILTTALTAWIGTLSPVLGVGMFAGLMEAYQRPPTFEDFDSLSEHATHAKMWYKNKVLRILLIFVITSLFSSIGTFIAGGNIIGSLFK</sequence>